<dbReference type="InterPro" id="IPR018306">
    <property type="entry name" value="Phage_T5_Orf172_DNA-bd"/>
</dbReference>
<feature type="compositionally biased region" description="Low complexity" evidence="1">
    <location>
        <begin position="207"/>
        <end position="221"/>
    </location>
</feature>
<evidence type="ECO:0000256" key="1">
    <source>
        <dbReference type="SAM" id="MobiDB-lite"/>
    </source>
</evidence>
<feature type="region of interest" description="Disordered" evidence="1">
    <location>
        <begin position="287"/>
        <end position="306"/>
    </location>
</feature>
<feature type="compositionally biased region" description="Basic residues" evidence="1">
    <location>
        <begin position="119"/>
        <end position="134"/>
    </location>
</feature>
<dbReference type="Pfam" id="PF10544">
    <property type="entry name" value="T5orf172"/>
    <property type="match status" value="1"/>
</dbReference>
<dbReference type="STRING" id="2070753.A0A3A2ZH34"/>
<dbReference type="PANTHER" id="PTHR28094:SF2">
    <property type="entry name" value="BACTERIOPHAGE T5 ORF172 DNA-BINDING DOMAIN-CONTAINING PROTEIN"/>
    <property type="match status" value="1"/>
</dbReference>
<feature type="region of interest" description="Disordered" evidence="1">
    <location>
        <begin position="370"/>
        <end position="390"/>
    </location>
</feature>
<name>A0A3A2ZH34_9EURO</name>
<feature type="compositionally biased region" description="Polar residues" evidence="1">
    <location>
        <begin position="229"/>
        <end position="240"/>
    </location>
</feature>
<feature type="region of interest" description="Disordered" evidence="1">
    <location>
        <begin position="112"/>
        <end position="134"/>
    </location>
</feature>
<dbReference type="EMBL" id="MVGC01000518">
    <property type="protein sequence ID" value="RJE18634.1"/>
    <property type="molecule type" value="Genomic_DNA"/>
</dbReference>
<dbReference type="PANTHER" id="PTHR28094">
    <property type="entry name" value="MEIOTICALLY UP-REGULATED GENE 113 PROTEIN"/>
    <property type="match status" value="1"/>
</dbReference>
<comment type="caution">
    <text evidence="3">The sequence shown here is derived from an EMBL/GenBank/DDBJ whole genome shotgun (WGS) entry which is preliminary data.</text>
</comment>
<dbReference type="InterPro" id="IPR053006">
    <property type="entry name" value="Meiosis_regulatory"/>
</dbReference>
<dbReference type="SMART" id="SM00974">
    <property type="entry name" value="T5orf172"/>
    <property type="match status" value="1"/>
</dbReference>
<feature type="region of interest" description="Disordered" evidence="1">
    <location>
        <begin position="27"/>
        <end position="57"/>
    </location>
</feature>
<protein>
    <recommendedName>
        <fullName evidence="2">Bacteriophage T5 Orf172 DNA-binding domain-containing protein</fullName>
    </recommendedName>
</protein>
<evidence type="ECO:0000313" key="3">
    <source>
        <dbReference type="EMBL" id="RJE18634.1"/>
    </source>
</evidence>
<organism evidence="3 4">
    <name type="scientific">Aspergillus sclerotialis</name>
    <dbReference type="NCBI Taxonomy" id="2070753"/>
    <lineage>
        <taxon>Eukaryota</taxon>
        <taxon>Fungi</taxon>
        <taxon>Dikarya</taxon>
        <taxon>Ascomycota</taxon>
        <taxon>Pezizomycotina</taxon>
        <taxon>Eurotiomycetes</taxon>
        <taxon>Eurotiomycetidae</taxon>
        <taxon>Eurotiales</taxon>
        <taxon>Aspergillaceae</taxon>
        <taxon>Aspergillus</taxon>
        <taxon>Aspergillus subgen. Polypaecilum</taxon>
    </lineage>
</organism>
<feature type="region of interest" description="Disordered" evidence="1">
    <location>
        <begin position="76"/>
        <end position="95"/>
    </location>
</feature>
<feature type="compositionally biased region" description="Polar residues" evidence="1">
    <location>
        <begin position="169"/>
        <end position="180"/>
    </location>
</feature>
<keyword evidence="4" id="KW-1185">Reference proteome</keyword>
<reference evidence="4" key="1">
    <citation type="submission" date="2017-02" db="EMBL/GenBank/DDBJ databases">
        <authorList>
            <person name="Tafer H."/>
            <person name="Lopandic K."/>
        </authorList>
    </citation>
    <scope>NUCLEOTIDE SEQUENCE [LARGE SCALE GENOMIC DNA]</scope>
    <source>
        <strain evidence="4">CBS 366.77</strain>
    </source>
</reference>
<accession>A0A3A2ZH34</accession>
<gene>
    <name evidence="3" type="ORF">PHISCL_09026</name>
</gene>
<feature type="domain" description="Bacteriophage T5 Orf172 DNA-binding" evidence="2">
    <location>
        <begin position="327"/>
        <end position="453"/>
    </location>
</feature>
<dbReference type="AlphaFoldDB" id="A0A3A2ZH34"/>
<evidence type="ECO:0000313" key="4">
    <source>
        <dbReference type="Proteomes" id="UP000266188"/>
    </source>
</evidence>
<feature type="region of interest" description="Disordered" evidence="1">
    <location>
        <begin position="1"/>
        <end position="20"/>
    </location>
</feature>
<evidence type="ECO:0000259" key="2">
    <source>
        <dbReference type="SMART" id="SM00974"/>
    </source>
</evidence>
<dbReference type="Proteomes" id="UP000266188">
    <property type="component" value="Unassembled WGS sequence"/>
</dbReference>
<dbReference type="OrthoDB" id="2417614at2759"/>
<sequence length="467" mass="52231">MPHIANTPESILPRSDSKNPAVTCRGITTNGRPCRRALASSTSSSPASSPAKRARNANAQITDPSALFCWQHKDQAGSFPMGRTDPAEQNQNQNHRSSMDTLMDRLGILDVNDGQVSSKPKKSNHSARKHRKPQRRTFCCFVIEEEEDSRHPRPARPSATNGHMKEKQPSVSQRAGQTGVTARPSAPQRKSPTPNLDVRNPQKRNSSRPQSQSRPQSSTLTPPRPGLQRNRNTSQTQSLLSWIPPTLSPQTTSLLLTELAKPISESDEAGYIYMFWVTPSVPSPPPPDIASSLFPPSHRPPNSRSVSEAIRAADDLNVLTSKLSSANPGTVRLKIGRTSNVQRRLNEWTRQCSHNLTLIRYYPYTSSSLPSPVASPGRSPQDRNRGNGHGMLEAGRKVPHVHRVERLIHIELGDIRLRDIGRCSECNREHREWFEIAAEKNQLRRVEECIRRWVQWGESQGNHTRND</sequence>
<feature type="region of interest" description="Disordered" evidence="1">
    <location>
        <begin position="146"/>
        <end position="247"/>
    </location>
</feature>
<feature type="compositionally biased region" description="Low complexity" evidence="1">
    <location>
        <begin position="36"/>
        <end position="57"/>
    </location>
</feature>
<proteinExistence type="predicted"/>